<dbReference type="Proteomes" id="UP000245783">
    <property type="component" value="Unassembled WGS sequence"/>
</dbReference>
<dbReference type="AlphaFoldDB" id="A0A316VRS5"/>
<protein>
    <submittedName>
        <fullName evidence="2">Uncharacterized protein</fullName>
    </submittedName>
</protein>
<name>A0A316VRS5_9BASI</name>
<gene>
    <name evidence="2" type="ORF">IE81DRAFT_325943</name>
</gene>
<keyword evidence="1" id="KW-1133">Transmembrane helix</keyword>
<evidence type="ECO:0000256" key="1">
    <source>
        <dbReference type="SAM" id="Phobius"/>
    </source>
</evidence>
<dbReference type="RefSeq" id="XP_025367220.1">
    <property type="nucleotide sequence ID" value="XM_025514664.1"/>
</dbReference>
<accession>A0A316VRS5</accession>
<feature type="transmembrane region" description="Helical" evidence="1">
    <location>
        <begin position="31"/>
        <end position="51"/>
    </location>
</feature>
<keyword evidence="1" id="KW-0472">Membrane</keyword>
<dbReference type="GeneID" id="37036534"/>
<reference evidence="2 3" key="1">
    <citation type="journal article" date="2018" name="Mol. Biol. Evol.">
        <title>Broad Genomic Sampling Reveals a Smut Pathogenic Ancestry of the Fungal Clade Ustilaginomycotina.</title>
        <authorList>
            <person name="Kijpornyongpan T."/>
            <person name="Mondo S.J."/>
            <person name="Barry K."/>
            <person name="Sandor L."/>
            <person name="Lee J."/>
            <person name="Lipzen A."/>
            <person name="Pangilinan J."/>
            <person name="LaButti K."/>
            <person name="Hainaut M."/>
            <person name="Henrissat B."/>
            <person name="Grigoriev I.V."/>
            <person name="Spatafora J.W."/>
            <person name="Aime M.C."/>
        </authorList>
    </citation>
    <scope>NUCLEOTIDE SEQUENCE [LARGE SCALE GENOMIC DNA]</scope>
    <source>
        <strain evidence="2 3">MCA 4658</strain>
    </source>
</reference>
<dbReference type="InParanoid" id="A0A316VRS5"/>
<proteinExistence type="predicted"/>
<keyword evidence="1" id="KW-0812">Transmembrane</keyword>
<keyword evidence="3" id="KW-1185">Reference proteome</keyword>
<evidence type="ECO:0000313" key="2">
    <source>
        <dbReference type="EMBL" id="PWN40060.1"/>
    </source>
</evidence>
<dbReference type="EMBL" id="KZ819432">
    <property type="protein sequence ID" value="PWN40060.1"/>
    <property type="molecule type" value="Genomic_DNA"/>
</dbReference>
<dbReference type="OrthoDB" id="10265994at2759"/>
<evidence type="ECO:0000313" key="3">
    <source>
        <dbReference type="Proteomes" id="UP000245783"/>
    </source>
</evidence>
<organism evidence="2 3">
    <name type="scientific">Ceraceosorus guamensis</name>
    <dbReference type="NCBI Taxonomy" id="1522189"/>
    <lineage>
        <taxon>Eukaryota</taxon>
        <taxon>Fungi</taxon>
        <taxon>Dikarya</taxon>
        <taxon>Basidiomycota</taxon>
        <taxon>Ustilaginomycotina</taxon>
        <taxon>Exobasidiomycetes</taxon>
        <taxon>Ceraceosorales</taxon>
        <taxon>Ceraceosoraceae</taxon>
        <taxon>Ceraceosorus</taxon>
    </lineage>
</organism>
<sequence>MGGEADESKRSRATLIATIARCCRLETRESFRLLLAFISIPITFAVSTFNVP</sequence>